<comment type="caution">
    <text evidence="2">The sequence shown here is derived from an EMBL/GenBank/DDBJ whole genome shotgun (WGS) entry which is preliminary data.</text>
</comment>
<feature type="region of interest" description="Disordered" evidence="1">
    <location>
        <begin position="154"/>
        <end position="258"/>
    </location>
</feature>
<evidence type="ECO:0000313" key="3">
    <source>
        <dbReference type="Proteomes" id="UP000655225"/>
    </source>
</evidence>
<feature type="compositionally biased region" description="Basic and acidic residues" evidence="1">
    <location>
        <begin position="161"/>
        <end position="183"/>
    </location>
</feature>
<dbReference type="AlphaFoldDB" id="A0A834YJI2"/>
<accession>A0A834YJI2</accession>
<evidence type="ECO:0008006" key="4">
    <source>
        <dbReference type="Google" id="ProtNLM"/>
    </source>
</evidence>
<feature type="region of interest" description="Disordered" evidence="1">
    <location>
        <begin position="273"/>
        <end position="353"/>
    </location>
</feature>
<dbReference type="OMA" id="REPYHHA"/>
<feature type="compositionally biased region" description="Low complexity" evidence="1">
    <location>
        <begin position="242"/>
        <end position="256"/>
    </location>
</feature>
<feature type="compositionally biased region" description="Polar residues" evidence="1">
    <location>
        <begin position="1"/>
        <end position="10"/>
    </location>
</feature>
<dbReference type="PANTHER" id="PTHR33095:SF57">
    <property type="entry name" value="EXPRESSED PROTEIN"/>
    <property type="match status" value="1"/>
</dbReference>
<keyword evidence="3" id="KW-1185">Reference proteome</keyword>
<evidence type="ECO:0000256" key="1">
    <source>
        <dbReference type="SAM" id="MobiDB-lite"/>
    </source>
</evidence>
<dbReference type="PANTHER" id="PTHR33095">
    <property type="entry name" value="OS07G0619500 PROTEIN"/>
    <property type="match status" value="1"/>
</dbReference>
<feature type="compositionally biased region" description="Basic and acidic residues" evidence="1">
    <location>
        <begin position="273"/>
        <end position="283"/>
    </location>
</feature>
<feature type="region of interest" description="Disordered" evidence="1">
    <location>
        <begin position="1"/>
        <end position="32"/>
    </location>
</feature>
<dbReference type="EMBL" id="JABCRI010000020">
    <property type="protein sequence ID" value="KAF8387788.1"/>
    <property type="molecule type" value="Genomic_DNA"/>
</dbReference>
<dbReference type="InterPro" id="IPR012442">
    <property type="entry name" value="DUF1645_plant"/>
</dbReference>
<gene>
    <name evidence="2" type="ORF">HHK36_026443</name>
</gene>
<proteinExistence type="predicted"/>
<dbReference type="Proteomes" id="UP000655225">
    <property type="component" value="Unassembled WGS sequence"/>
</dbReference>
<sequence length="406" mass="45228">MELKNPNNGEKPNCEPDLRDPNNGETLDAHENHRFSTEINSSCYTSYVSAPSSPGRGPSGYFFSAPSSPMHFVLSSLASSSSDSAFMSSSSDLSVSGSFEFEFSDRLTSNGSVAAGSMISADELFLNGQIRTIKLSSQLQRPQILAPLIDLEVEDEDEESKDSREIEFEKSEESFMRGRDMIRSRNRTLNRKTRSMSPLRNAAFQWHEEEEEEEEEDHEKREMNDRDLDLEDPEHNQTGTMRSVSASSSRSSSSGRSSKRWIFLKDFLYKSKSEGRGTGKEKFWSSISSPAKEKKSAPLSLPFSSPKGKKTPPSSSTAETQKPKQYQEFPAKKSVAGKPANGLGKRRVPPSAHELHYTANRAQAEEMKKKTFLPYRQGLLGFLGFSSKGYGAMNGFSRTLNPVSSR</sequence>
<dbReference type="Pfam" id="PF07816">
    <property type="entry name" value="DUF1645"/>
    <property type="match status" value="1"/>
</dbReference>
<organism evidence="2 3">
    <name type="scientific">Tetracentron sinense</name>
    <name type="common">Spur-leaf</name>
    <dbReference type="NCBI Taxonomy" id="13715"/>
    <lineage>
        <taxon>Eukaryota</taxon>
        <taxon>Viridiplantae</taxon>
        <taxon>Streptophyta</taxon>
        <taxon>Embryophyta</taxon>
        <taxon>Tracheophyta</taxon>
        <taxon>Spermatophyta</taxon>
        <taxon>Magnoliopsida</taxon>
        <taxon>Trochodendrales</taxon>
        <taxon>Trochodendraceae</taxon>
        <taxon>Tetracentron</taxon>
    </lineage>
</organism>
<feature type="compositionally biased region" description="Acidic residues" evidence="1">
    <location>
        <begin position="208"/>
        <end position="217"/>
    </location>
</feature>
<feature type="compositionally biased region" description="Basic and acidic residues" evidence="1">
    <location>
        <begin position="12"/>
        <end position="32"/>
    </location>
</feature>
<feature type="compositionally biased region" description="Basic residues" evidence="1">
    <location>
        <begin position="184"/>
        <end position="194"/>
    </location>
</feature>
<feature type="compositionally biased region" description="Basic and acidic residues" evidence="1">
    <location>
        <begin position="218"/>
        <end position="227"/>
    </location>
</feature>
<evidence type="ECO:0000313" key="2">
    <source>
        <dbReference type="EMBL" id="KAF8387788.1"/>
    </source>
</evidence>
<protein>
    <recommendedName>
        <fullName evidence="4">Stress response NST1-like protein</fullName>
    </recommendedName>
</protein>
<name>A0A834YJI2_TETSI</name>
<reference evidence="2 3" key="1">
    <citation type="submission" date="2020-04" db="EMBL/GenBank/DDBJ databases">
        <title>Plant Genome Project.</title>
        <authorList>
            <person name="Zhang R.-G."/>
        </authorList>
    </citation>
    <scope>NUCLEOTIDE SEQUENCE [LARGE SCALE GENOMIC DNA]</scope>
    <source>
        <strain evidence="2">YNK0</strain>
        <tissue evidence="2">Leaf</tissue>
    </source>
</reference>
<dbReference type="OrthoDB" id="667051at2759"/>